<dbReference type="InterPro" id="IPR042266">
    <property type="entry name" value="PPPDE_sf"/>
</dbReference>
<dbReference type="EMBL" id="KZ150383">
    <property type="protein sequence ID" value="PZC71076.1"/>
    <property type="molecule type" value="Genomic_DNA"/>
</dbReference>
<name>A0A2W1BDS6_HELAM</name>
<dbReference type="Gene3D" id="3.90.1720.30">
    <property type="entry name" value="PPPDE domains"/>
    <property type="match status" value="1"/>
</dbReference>
<evidence type="ECO:0000256" key="1">
    <source>
        <dbReference type="ARBA" id="ARBA00008140"/>
    </source>
</evidence>
<dbReference type="GO" id="GO:0006508">
    <property type="term" value="P:proteolysis"/>
    <property type="evidence" value="ECO:0007669"/>
    <property type="project" value="UniProtKB-KW"/>
</dbReference>
<evidence type="ECO:0000256" key="3">
    <source>
        <dbReference type="ARBA" id="ARBA00022801"/>
    </source>
</evidence>
<dbReference type="PROSITE" id="PS51858">
    <property type="entry name" value="PPPDE"/>
    <property type="match status" value="1"/>
</dbReference>
<keyword evidence="3" id="KW-0378">Hydrolase</keyword>
<keyword evidence="6" id="KW-1185">Reference proteome</keyword>
<reference evidence="5 6" key="1">
    <citation type="journal article" date="2017" name="BMC Biol.">
        <title>Genomic innovations, transcriptional plasticity and gene loss underlying the evolution and divergence of two highly polyphagous and invasive Helicoverpa pest species.</title>
        <authorList>
            <person name="Pearce S.L."/>
            <person name="Clarke D.F."/>
            <person name="East P.D."/>
            <person name="Elfekih S."/>
            <person name="Gordon K.H."/>
            <person name="Jermiin L.S."/>
            <person name="McGaughran A."/>
            <person name="Oakeshott J.G."/>
            <person name="Papanikolaou A."/>
            <person name="Perera O.P."/>
            <person name="Rane R.V."/>
            <person name="Richards S."/>
            <person name="Tay W.T."/>
            <person name="Walsh T.K."/>
            <person name="Anderson A."/>
            <person name="Anderson C.J."/>
            <person name="Asgari S."/>
            <person name="Board P.G."/>
            <person name="Bretschneider A."/>
            <person name="Campbell P.M."/>
            <person name="Chertemps T."/>
            <person name="Christeller J.T."/>
            <person name="Coppin C.W."/>
            <person name="Downes S.J."/>
            <person name="Duan G."/>
            <person name="Farnsworth C.A."/>
            <person name="Good R.T."/>
            <person name="Han L.B."/>
            <person name="Han Y.C."/>
            <person name="Hatje K."/>
            <person name="Horne I."/>
            <person name="Huang Y.P."/>
            <person name="Hughes D.S."/>
            <person name="Jacquin-Joly E."/>
            <person name="James W."/>
            <person name="Jhangiani S."/>
            <person name="Kollmar M."/>
            <person name="Kuwar S.S."/>
            <person name="Li S."/>
            <person name="Liu N.Y."/>
            <person name="Maibeche M.T."/>
            <person name="Miller J.R."/>
            <person name="Montagne N."/>
            <person name="Perry T."/>
            <person name="Qu J."/>
            <person name="Song S.V."/>
            <person name="Sutton G.G."/>
            <person name="Vogel H."/>
            <person name="Walenz B.P."/>
            <person name="Xu W."/>
            <person name="Zhang H.J."/>
            <person name="Zou Z."/>
            <person name="Batterham P."/>
            <person name="Edwards O.R."/>
            <person name="Feyereisen R."/>
            <person name="Gibbs R.A."/>
            <person name="Heckel D.G."/>
            <person name="McGrath A."/>
            <person name="Robin C."/>
            <person name="Scherer S.E."/>
            <person name="Worley K.C."/>
            <person name="Wu Y.D."/>
        </authorList>
    </citation>
    <scope>NUCLEOTIDE SEQUENCE [LARGE SCALE GENOMIC DNA]</scope>
    <source>
        <strain evidence="5">Harm_GR_Male_#8</strain>
        <tissue evidence="5">Whole organism</tissue>
    </source>
</reference>
<dbReference type="OrthoDB" id="21221at2759"/>
<evidence type="ECO:0000259" key="4">
    <source>
        <dbReference type="PROSITE" id="PS51858"/>
    </source>
</evidence>
<keyword evidence="2" id="KW-0645">Protease</keyword>
<proteinExistence type="inferred from homology"/>
<protein>
    <recommendedName>
        <fullName evidence="4">PPPDE domain-containing protein</fullName>
    </recommendedName>
</protein>
<dbReference type="AlphaFoldDB" id="A0A2W1BDS6"/>
<evidence type="ECO:0000313" key="5">
    <source>
        <dbReference type="EMBL" id="PZC71076.1"/>
    </source>
</evidence>
<dbReference type="InterPro" id="IPR008580">
    <property type="entry name" value="PPPDE_dom"/>
</dbReference>
<accession>A0A2W1BDS6</accession>
<gene>
    <name evidence="5" type="primary">HaOG214147</name>
    <name evidence="5" type="ORF">B5X24_HaOG214147</name>
</gene>
<feature type="domain" description="PPPDE" evidence="4">
    <location>
        <begin position="6"/>
        <end position="66"/>
    </location>
</feature>
<dbReference type="Proteomes" id="UP000249218">
    <property type="component" value="Unassembled WGS sequence"/>
</dbReference>
<sequence length="66" mass="7146">MAEQGTPVELYIYDLTNGLASLLSPTILGRQIEGVWHTAIVVYQREFFYGGGGITSCAPVSTALLR</sequence>
<evidence type="ECO:0000256" key="2">
    <source>
        <dbReference type="ARBA" id="ARBA00022670"/>
    </source>
</evidence>
<evidence type="ECO:0000313" key="6">
    <source>
        <dbReference type="Proteomes" id="UP000249218"/>
    </source>
</evidence>
<dbReference type="Pfam" id="PF05903">
    <property type="entry name" value="Peptidase_C97"/>
    <property type="match status" value="1"/>
</dbReference>
<dbReference type="GO" id="GO:0008233">
    <property type="term" value="F:peptidase activity"/>
    <property type="evidence" value="ECO:0007669"/>
    <property type="project" value="UniProtKB-KW"/>
</dbReference>
<comment type="similarity">
    <text evidence="1">Belongs to the DeSI family.</text>
</comment>
<organism evidence="5 6">
    <name type="scientific">Helicoverpa armigera</name>
    <name type="common">Cotton bollworm</name>
    <name type="synonym">Heliothis armigera</name>
    <dbReference type="NCBI Taxonomy" id="29058"/>
    <lineage>
        <taxon>Eukaryota</taxon>
        <taxon>Metazoa</taxon>
        <taxon>Ecdysozoa</taxon>
        <taxon>Arthropoda</taxon>
        <taxon>Hexapoda</taxon>
        <taxon>Insecta</taxon>
        <taxon>Pterygota</taxon>
        <taxon>Neoptera</taxon>
        <taxon>Endopterygota</taxon>
        <taxon>Lepidoptera</taxon>
        <taxon>Glossata</taxon>
        <taxon>Ditrysia</taxon>
        <taxon>Noctuoidea</taxon>
        <taxon>Noctuidae</taxon>
        <taxon>Heliothinae</taxon>
        <taxon>Helicoverpa</taxon>
    </lineage>
</organism>